<evidence type="ECO:0000256" key="5">
    <source>
        <dbReference type="ARBA" id="ARBA00023125"/>
    </source>
</evidence>
<comment type="caution">
    <text evidence="8">The sequence shown here is derived from an EMBL/GenBank/DDBJ whole genome shotgun (WGS) entry which is preliminary data.</text>
</comment>
<comment type="similarity">
    <text evidence="6">Belongs to the DarT ADP-ribosyltransferase family.</text>
</comment>
<evidence type="ECO:0000256" key="2">
    <source>
        <dbReference type="ARBA" id="ARBA00022676"/>
    </source>
</evidence>
<evidence type="ECO:0000313" key="9">
    <source>
        <dbReference type="Proteomes" id="UP000003741"/>
    </source>
</evidence>
<accession>I8WD53</accession>
<proteinExistence type="inferred from homology"/>
<dbReference type="EMBL" id="AGXG01000020">
    <property type="protein sequence ID" value="EIY36550.1"/>
    <property type="molecule type" value="Genomic_DNA"/>
</dbReference>
<keyword evidence="9" id="KW-1185">Reference proteome</keyword>
<keyword evidence="4" id="KW-0548">Nucleotidyltransferase</keyword>
<reference evidence="8 9" key="1">
    <citation type="submission" date="2012-02" db="EMBL/GenBank/DDBJ databases">
        <title>The Genome Sequence of Bacteroides cellulosilyticus CL02T12C19.</title>
        <authorList>
            <consortium name="The Broad Institute Genome Sequencing Platform"/>
            <person name="Earl A."/>
            <person name="Ward D."/>
            <person name="Feldgarden M."/>
            <person name="Gevers D."/>
            <person name="Zitomersky N.L."/>
            <person name="Coyne M.J."/>
            <person name="Comstock L.E."/>
            <person name="Young S.K."/>
            <person name="Zeng Q."/>
            <person name="Gargeya S."/>
            <person name="Fitzgerald M."/>
            <person name="Haas B."/>
            <person name="Abouelleil A."/>
            <person name="Alvarado L."/>
            <person name="Arachchi H.M."/>
            <person name="Berlin A."/>
            <person name="Chapman S.B."/>
            <person name="Gearin G."/>
            <person name="Goldberg J."/>
            <person name="Griggs A."/>
            <person name="Gujja S."/>
            <person name="Hansen M."/>
            <person name="Heiman D."/>
            <person name="Howarth C."/>
            <person name="Larimer J."/>
            <person name="Lui A."/>
            <person name="MacDonald P.J.P."/>
            <person name="McCowen C."/>
            <person name="Montmayeur A."/>
            <person name="Murphy C."/>
            <person name="Neiman D."/>
            <person name="Pearson M."/>
            <person name="Priest M."/>
            <person name="Roberts A."/>
            <person name="Saif S."/>
            <person name="Shea T."/>
            <person name="Sisk P."/>
            <person name="Stolte C."/>
            <person name="Sykes S."/>
            <person name="Wortman J."/>
            <person name="Nusbaum C."/>
            <person name="Birren B."/>
        </authorList>
    </citation>
    <scope>NUCLEOTIDE SEQUENCE [LARGE SCALE GENOMIC DNA]</scope>
    <source>
        <strain evidence="8 9">CL02T12C19</strain>
    </source>
</reference>
<dbReference type="GO" id="GO:0016757">
    <property type="term" value="F:glycosyltransferase activity"/>
    <property type="evidence" value="ECO:0007669"/>
    <property type="project" value="UniProtKB-KW"/>
</dbReference>
<evidence type="ECO:0000256" key="6">
    <source>
        <dbReference type="PROSITE-ProRule" id="PRU01362"/>
    </source>
</evidence>
<feature type="domain" description="DarT" evidence="7">
    <location>
        <begin position="1270"/>
        <end position="1475"/>
    </location>
</feature>
<gene>
    <name evidence="8" type="ORF">HMPREF1062_00993</name>
</gene>
<dbReference type="HOGENOM" id="CLU_002335_0_0_10"/>
<dbReference type="RefSeq" id="WP_007215916.1">
    <property type="nucleotide sequence ID" value="NZ_JH724085.1"/>
</dbReference>
<dbReference type="InterPro" id="IPR029494">
    <property type="entry name" value="DarT"/>
</dbReference>
<evidence type="ECO:0000256" key="4">
    <source>
        <dbReference type="ARBA" id="ARBA00022695"/>
    </source>
</evidence>
<sequence length="1797" mass="211202">MDYKNILEKGKLIYASRPNDTKVREWRLIKTICSMVYYSTFDLTKLDKVILLTLQDNGKLYENQLARILGFNVEDDFDCTPKRYADKGEIGIFKGLLAELKSFGLLKLEDKEVSLSHIGKLAIKKGVKYSFHRGAMALMQCFDIAQKDSVEYKMFPFRDALGITSSVQGNASLSYDLFDHEDIEEELYGTPTELVSRLALQCSAGINICQAEESTESRMSEIYVDFKLYELDGVKYPFAFFNNEFSKVTNDLLYHESNSEYINSKIHLGEYLFLVKESHKNLDYHSMMPYIDVWNLNDFIESEHLVWTDESLFAEFAKMANGSHWNIISSVFPTEALKLYLDKYKDSFDWIVLSSRYDDDFIVDNATSYPWDFESLSSDRSIDFVKRLIVLPTLHENVDWDWGAILARLDDDFIVNTINFIPYDMYSVTEKYLSNYPAIVGTFPERKWDWDYISTNAELDYVLQNINGFAKDIHLDVIMSRAFASEKWAEAYCDSSEFAFAVIEKKDWLQNRYNANKADYPWTIKSIDWHDKLGFISWKTANNADGFECNKQVVWNEQTFERYHDKDFSVKGLSHIASSITDVAIISHFPEFKWVWSILSTRDIVVSNISFIKEHLGDIAFSKAIPLISADILSQLYVLDKFKSLITEQNAWSQLTANIGKNTLLQNIDDTNWDWSIITKKFCDTLNFTALTKLNVLDRLDWDYISENASIEKIIDNLDEYAERWKWTTLTSRLDHDYIVDNLPEYYLTWDWGYIIDSVLTEEDLAKSDLRIQIAIILSMLEKEYSDSIWSKLTARYSTNDILDINIENSQLINKSVSYNWDYIDLYNRKDFDIDGYLKAYLEYGIPVDWDALSSSKSLNKILSWDKKVIKEFSVWESVVLDILKNEDYEWNFQYLSTLSSINWCDNVLRTRTDEWDWKYLSEFSKCFSFNVKKPNELQKHIEKFSSHLDFAILSKRHDVKLTIEALTSLQDNAWDWAVISTNRGFELSADYVSEHDTLSWDWYELSSRKDCKFTAEYIQEHKNNNWNWAILSKRSDIDLSADIVTSLIDKDWDWNEILRRKDIFFTEEHIPNLVNIDLNWKEFSRRDDFFPTLSVLNILKDKDLDWKDISRRMELDYNVIVLYKHKLDWSVLTKSTHIDKSKPKVLETFKDYLDWNVVSYSSDFTPSNENLEKFKDKVNWPVICRRSDFNIDESTLILFEDKVDWKRVSQSGNIVFTQQLIDRFKDRWDWVALSENPAFRTSGVENTYKSELNLMEFYNNLKSQGNRRPFIYHFTHMFNAIEVIKSRKILSRNRATELGLLKYDAAGSVVHRSAKAHPYARFYYRTGTQTQFYNECLGKQKGSKYYGRAEGNGLPMCPMPVFFKFDLQEVLAKHPDLCYYSTGNMQTGWARVYKVIDDPDNIDPVLLYSNGWSKGVQEKKQQEFLVKNEFDFSELKDYQIICYDHEETEILKELFKDDPICEHIYCVYDAEDVYEKENPPLRFEISDNRINITTNYRGDYMFQVESTQINKIRVLNPVSQIKAIKSHVIQLREEVSVECGEAAFDIYYVNMSPSARSPRWLVYQYSPKTKEIKYTDSSIVESFLGVSLDDDYSPEDMITALELIMPRLEELYETRVRHYVVKKHTILVCEQFEKYPFDFDSKRMNIDLMRLILAVHDIGKAIARATQHEHTLVLLRELWERSPLSAYELKLAETLLKDDHLGNYFQNKYDISDLKDEIIDDANSLEISPQIMLQYKMILYQCDIASYTKDAGGLKYLEHMFVYENGEKVFDDNNGIISMSEEYMERYVNLKEAINE</sequence>
<evidence type="ECO:0000259" key="7">
    <source>
        <dbReference type="PROSITE" id="PS52018"/>
    </source>
</evidence>
<dbReference type="OrthoDB" id="9785181at2"/>
<evidence type="ECO:0000256" key="1">
    <source>
        <dbReference type="ARBA" id="ARBA00022649"/>
    </source>
</evidence>
<evidence type="ECO:0000256" key="3">
    <source>
        <dbReference type="ARBA" id="ARBA00022679"/>
    </source>
</evidence>
<keyword evidence="2" id="KW-0328">Glycosyltransferase</keyword>
<organism evidence="8 9">
    <name type="scientific">Bacteroides cellulosilyticus CL02T12C19</name>
    <dbReference type="NCBI Taxonomy" id="997874"/>
    <lineage>
        <taxon>Bacteria</taxon>
        <taxon>Pseudomonadati</taxon>
        <taxon>Bacteroidota</taxon>
        <taxon>Bacteroidia</taxon>
        <taxon>Bacteroidales</taxon>
        <taxon>Bacteroidaceae</taxon>
        <taxon>Bacteroides</taxon>
    </lineage>
</organism>
<name>I8WD53_9BACE</name>
<comment type="caution">
    <text evidence="6">Lacks conserved residue(s) required for the propagation of feature annotation.</text>
</comment>
<protein>
    <recommendedName>
        <fullName evidence="7">DarT domain-containing protein</fullName>
    </recommendedName>
</protein>
<keyword evidence="1 6" id="KW-1277">Toxin-antitoxin system</keyword>
<dbReference type="GO" id="GO:0016779">
    <property type="term" value="F:nucleotidyltransferase activity"/>
    <property type="evidence" value="ECO:0007669"/>
    <property type="project" value="UniProtKB-KW"/>
</dbReference>
<evidence type="ECO:0000313" key="8">
    <source>
        <dbReference type="EMBL" id="EIY36550.1"/>
    </source>
</evidence>
<keyword evidence="5 6" id="KW-0238">DNA-binding</keyword>
<dbReference type="PROSITE" id="PS52018">
    <property type="entry name" value="DART"/>
    <property type="match status" value="1"/>
</dbReference>
<dbReference type="GO" id="GO:0003677">
    <property type="term" value="F:DNA binding"/>
    <property type="evidence" value="ECO:0007669"/>
    <property type="project" value="UniProtKB-UniRule"/>
</dbReference>
<dbReference type="Proteomes" id="UP000003741">
    <property type="component" value="Unassembled WGS sequence"/>
</dbReference>
<dbReference type="PATRIC" id="fig|997874.3.peg.998"/>
<dbReference type="Pfam" id="PF14487">
    <property type="entry name" value="DarT"/>
    <property type="match status" value="1"/>
</dbReference>
<keyword evidence="3" id="KW-0808">Transferase</keyword>